<name>A0A6M7T9V6_9HYPH</name>
<dbReference type="RefSeq" id="WP_038650525.1">
    <property type="nucleotide sequence ID" value="NZ_CP033507.1"/>
</dbReference>
<comment type="caution">
    <text evidence="1">The sequence shown here is derived from an EMBL/GenBank/DDBJ whole genome shotgun (WGS) entry which is preliminary data.</text>
</comment>
<evidence type="ECO:0000313" key="2">
    <source>
        <dbReference type="Proteomes" id="UP000275530"/>
    </source>
</evidence>
<reference evidence="1 2" key="1">
    <citation type="submission" date="2018-09" db="EMBL/GenBank/DDBJ databases">
        <title>Mesorhizobium carmichaelinearum sp. nov. isolated from Carmichaelinea spp. root nodules in New Zealand.</title>
        <authorList>
            <person name="De Meyer S.E."/>
        </authorList>
    </citation>
    <scope>NUCLEOTIDE SEQUENCE [LARGE SCALE GENOMIC DNA]</scope>
    <source>
        <strain evidence="1 2">LMG 28313</strain>
    </source>
</reference>
<dbReference type="AlphaFoldDB" id="A0A6M7T9V6"/>
<protein>
    <submittedName>
        <fullName evidence="1">Uncharacterized protein</fullName>
    </submittedName>
</protein>
<evidence type="ECO:0000313" key="1">
    <source>
        <dbReference type="EMBL" id="RJT35479.1"/>
    </source>
</evidence>
<dbReference type="EMBL" id="QZXA01000003">
    <property type="protein sequence ID" value="RJT35479.1"/>
    <property type="molecule type" value="Genomic_DNA"/>
</dbReference>
<accession>A0A6M7T9V6</accession>
<dbReference type="Proteomes" id="UP000275530">
    <property type="component" value="Unassembled WGS sequence"/>
</dbReference>
<keyword evidence="2" id="KW-1185">Reference proteome</keyword>
<gene>
    <name evidence="1" type="ORF">D3242_08350</name>
</gene>
<organism evidence="1 2">
    <name type="scientific">Mesorhizobium jarvisii</name>
    <dbReference type="NCBI Taxonomy" id="1777867"/>
    <lineage>
        <taxon>Bacteria</taxon>
        <taxon>Pseudomonadati</taxon>
        <taxon>Pseudomonadota</taxon>
        <taxon>Alphaproteobacteria</taxon>
        <taxon>Hyphomicrobiales</taxon>
        <taxon>Phyllobacteriaceae</taxon>
        <taxon>Mesorhizobium</taxon>
    </lineage>
</organism>
<proteinExistence type="predicted"/>
<sequence>MDNLFFALWKSPGHGPERQEDFWLDPPAPVFARLLAAVAIIGVATCLLDHAAAIDGKADTLVVASYGSSQQESSR</sequence>